<dbReference type="PROSITE" id="PS50259">
    <property type="entry name" value="G_PROTEIN_RECEP_F3_4"/>
    <property type="match status" value="1"/>
</dbReference>
<evidence type="ECO:0000256" key="9">
    <source>
        <dbReference type="SAM" id="Phobius"/>
    </source>
</evidence>
<evidence type="ECO:0000256" key="4">
    <source>
        <dbReference type="ARBA" id="ARBA00023040"/>
    </source>
</evidence>
<feature type="chain" id="PRO_5047354350" evidence="10">
    <location>
        <begin position="21"/>
        <end position="733"/>
    </location>
</feature>
<evidence type="ECO:0000256" key="5">
    <source>
        <dbReference type="ARBA" id="ARBA00023136"/>
    </source>
</evidence>
<evidence type="ECO:0000256" key="3">
    <source>
        <dbReference type="ARBA" id="ARBA00022989"/>
    </source>
</evidence>
<evidence type="ECO:0000256" key="1">
    <source>
        <dbReference type="ARBA" id="ARBA00004141"/>
    </source>
</evidence>
<feature type="domain" description="G-protein coupled receptors family 3 profile" evidence="11">
    <location>
        <begin position="468"/>
        <end position="730"/>
    </location>
</feature>
<accession>A0ABM1F5Y4</accession>
<evidence type="ECO:0000313" key="13">
    <source>
        <dbReference type="RefSeq" id="XP_014679855.1"/>
    </source>
</evidence>
<dbReference type="Pfam" id="PF01094">
    <property type="entry name" value="ANF_receptor"/>
    <property type="match status" value="1"/>
</dbReference>
<keyword evidence="8" id="KW-0807">Transducer</keyword>
<feature type="transmembrane region" description="Helical" evidence="9">
    <location>
        <begin position="584"/>
        <end position="605"/>
    </location>
</feature>
<keyword evidence="4" id="KW-0297">G-protein coupled receptor</keyword>
<dbReference type="RefSeq" id="XP_014679855.1">
    <property type="nucleotide sequence ID" value="XM_014824369.1"/>
</dbReference>
<feature type="transmembrane region" description="Helical" evidence="9">
    <location>
        <begin position="535"/>
        <end position="559"/>
    </location>
</feature>
<dbReference type="PANTHER" id="PTHR10519:SF20">
    <property type="entry name" value="G-PROTEIN COUPLED RECEPTOR 156-RELATED"/>
    <property type="match status" value="1"/>
</dbReference>
<feature type="signal peptide" evidence="10">
    <location>
        <begin position="1"/>
        <end position="20"/>
    </location>
</feature>
<protein>
    <submittedName>
        <fullName evidence="13">Gamma-aminobutyric acid type B receptor subunit 1-like</fullName>
    </submittedName>
</protein>
<feature type="transmembrane region" description="Helical" evidence="9">
    <location>
        <begin position="678"/>
        <end position="700"/>
    </location>
</feature>
<organism evidence="12 13">
    <name type="scientific">Priapulus caudatus</name>
    <name type="common">Priapulid worm</name>
    <dbReference type="NCBI Taxonomy" id="37621"/>
    <lineage>
        <taxon>Eukaryota</taxon>
        <taxon>Metazoa</taxon>
        <taxon>Ecdysozoa</taxon>
        <taxon>Scalidophora</taxon>
        <taxon>Priapulida</taxon>
        <taxon>Priapulimorpha</taxon>
        <taxon>Priapulimorphida</taxon>
        <taxon>Priapulidae</taxon>
        <taxon>Priapulus</taxon>
    </lineage>
</organism>
<feature type="transmembrane region" description="Helical" evidence="9">
    <location>
        <begin position="706"/>
        <end position="728"/>
    </location>
</feature>
<keyword evidence="7" id="KW-0325">Glycoprotein</keyword>
<dbReference type="Pfam" id="PF00003">
    <property type="entry name" value="7tm_3"/>
    <property type="match status" value="1"/>
</dbReference>
<keyword evidence="10" id="KW-0732">Signal</keyword>
<dbReference type="CDD" id="cd06366">
    <property type="entry name" value="PBP1_GABAb_receptor"/>
    <property type="match status" value="1"/>
</dbReference>
<dbReference type="InterPro" id="IPR028082">
    <property type="entry name" value="Peripla_BP_I"/>
</dbReference>
<evidence type="ECO:0000256" key="8">
    <source>
        <dbReference type="ARBA" id="ARBA00023224"/>
    </source>
</evidence>
<evidence type="ECO:0000256" key="10">
    <source>
        <dbReference type="SAM" id="SignalP"/>
    </source>
</evidence>
<feature type="transmembrane region" description="Helical" evidence="9">
    <location>
        <begin position="505"/>
        <end position="523"/>
    </location>
</feature>
<feature type="transmembrane region" description="Helical" evidence="9">
    <location>
        <begin position="641"/>
        <end position="663"/>
    </location>
</feature>
<keyword evidence="5 9" id="KW-0472">Membrane</keyword>
<gene>
    <name evidence="13" type="primary">LOC106819780</name>
</gene>
<dbReference type="CDD" id="cd15047">
    <property type="entry name" value="7tmC_GABA-B-like"/>
    <property type="match status" value="1"/>
</dbReference>
<dbReference type="InterPro" id="IPR002455">
    <property type="entry name" value="GPCR3_GABA-B"/>
</dbReference>
<evidence type="ECO:0000256" key="2">
    <source>
        <dbReference type="ARBA" id="ARBA00022692"/>
    </source>
</evidence>
<dbReference type="InterPro" id="IPR001828">
    <property type="entry name" value="ANF_lig-bd_rcpt"/>
</dbReference>
<dbReference type="Gene3D" id="3.40.50.2300">
    <property type="match status" value="2"/>
</dbReference>
<dbReference type="PRINTS" id="PR01176">
    <property type="entry name" value="GABABRECEPTR"/>
</dbReference>
<evidence type="ECO:0000313" key="12">
    <source>
        <dbReference type="Proteomes" id="UP000695022"/>
    </source>
</evidence>
<sequence length="733" mass="82254">MVRQVWIVMQAALFVSQCAGRGDIVINDFPKGPAPEGVVDLHIAGLFPMEGAWPGGQTLVPATELALSMINNRSDILPGYRLVIHWINDKCWAGLGVHGLHELIFNDTNIKVLVIGAGCSPVSQATAEVSHYWNLVQISPSSVAPSLSDRKRFPLFFRTATAEDTMNNIRIELMKHLNWKRVSIMQEALEIFTTASEPFVQMLAENNFTLQMNLLIQSGDDPRPSIEILQRNDVRIIFGGFYPERATRVFCEAYKLGFYGPKIQWILVGWYDDNWWDYQDPSLYNCTLEQVFIAMDGYLATGAVFFNPLDEVSIAGITSRQYRQMFSDYTNGRILPGIRFAGWAFDCIWAAALSLNKTDGMLASLGQKMRHFYHLDEATTNMIFDNMANIDFTGTMGRVRFDKSGSALGLQKIAQFQGRKIVAIGVFEEEGQRIEEGIIRPFVWRTPDRAPYDGKQVYWYKLVVNKQVYIGMCLLAVCGVILTLGFLIFNVTCRACPIVKMSSPTINNLILMGCVLNYSVVFFAHTSTRSEPEQILAFCMVHNVLLAAGFSLGFGALFAKTWRVHVIFTSVQQNQRKVIKDRKLVFMVLMLVGVNIAILVTWEIIDPKYIVQSQISEQSDMMDADIVYHAFTDTCTSSREMYFISSIYCVLGLLLIVGAVLAWETRQVKVEALNDSQLIGICIYNAVVLSVMGVAVAFVLTDQPSLRYALLAGFIIIGTTFTSCLIFVPKPEN</sequence>
<comment type="subcellular location">
    <subcellularLocation>
        <location evidence="1">Membrane</location>
        <topology evidence="1">Multi-pass membrane protein</topology>
    </subcellularLocation>
</comment>
<dbReference type="Proteomes" id="UP000695022">
    <property type="component" value="Unplaced"/>
</dbReference>
<keyword evidence="3 9" id="KW-1133">Transmembrane helix</keyword>
<keyword evidence="6" id="KW-0675">Receptor</keyword>
<proteinExistence type="predicted"/>
<dbReference type="InterPro" id="IPR017978">
    <property type="entry name" value="GPCR_3_C"/>
</dbReference>
<evidence type="ECO:0000259" key="11">
    <source>
        <dbReference type="PROSITE" id="PS50259"/>
    </source>
</evidence>
<dbReference type="PANTHER" id="PTHR10519">
    <property type="entry name" value="GABA-B RECEPTOR"/>
    <property type="match status" value="1"/>
</dbReference>
<keyword evidence="12" id="KW-1185">Reference proteome</keyword>
<reference evidence="13" key="1">
    <citation type="submission" date="2025-08" db="UniProtKB">
        <authorList>
            <consortium name="RefSeq"/>
        </authorList>
    </citation>
    <scope>IDENTIFICATION</scope>
</reference>
<dbReference type="GeneID" id="106819780"/>
<name>A0ABM1F5Y4_PRICU</name>
<keyword evidence="2 9" id="KW-0812">Transmembrane</keyword>
<dbReference type="SUPFAM" id="SSF53822">
    <property type="entry name" value="Periplasmic binding protein-like I"/>
    <property type="match status" value="1"/>
</dbReference>
<evidence type="ECO:0000256" key="6">
    <source>
        <dbReference type="ARBA" id="ARBA00023170"/>
    </source>
</evidence>
<feature type="transmembrane region" description="Helical" evidence="9">
    <location>
        <begin position="468"/>
        <end position="493"/>
    </location>
</feature>
<dbReference type="PRINTS" id="PR01177">
    <property type="entry name" value="GABAB1RECPTR"/>
</dbReference>
<evidence type="ECO:0000256" key="7">
    <source>
        <dbReference type="ARBA" id="ARBA00023180"/>
    </source>
</evidence>